<dbReference type="Proteomes" id="UP000188235">
    <property type="component" value="Chromosome"/>
</dbReference>
<protein>
    <submittedName>
        <fullName evidence="6">Precorrin-6Y C5,15-methyltransferase (Decarboxylating) subunit CbiT</fullName>
    </submittedName>
</protein>
<dbReference type="InterPro" id="IPR029063">
    <property type="entry name" value="SAM-dependent_MTases_sf"/>
</dbReference>
<evidence type="ECO:0000256" key="1">
    <source>
        <dbReference type="ARBA" id="ARBA00004953"/>
    </source>
</evidence>
<dbReference type="STRING" id="399497.BW733_01310"/>
<keyword evidence="3 6" id="KW-0489">Methyltransferase</keyword>
<dbReference type="GO" id="GO:0032259">
    <property type="term" value="P:methylation"/>
    <property type="evidence" value="ECO:0007669"/>
    <property type="project" value="UniProtKB-KW"/>
</dbReference>
<dbReference type="Gene3D" id="3.40.50.150">
    <property type="entry name" value="Vaccinia Virus protein VP39"/>
    <property type="match status" value="1"/>
</dbReference>
<dbReference type="EMBL" id="CP019607">
    <property type="protein sequence ID" value="AQP49669.1"/>
    <property type="molecule type" value="Genomic_DNA"/>
</dbReference>
<dbReference type="UniPathway" id="UPA00148"/>
<keyword evidence="2" id="KW-0169">Cobalamin biosynthesis</keyword>
<name>A0A1Q2CU81_9ACTN</name>
<evidence type="ECO:0000313" key="7">
    <source>
        <dbReference type="Proteomes" id="UP000188235"/>
    </source>
</evidence>
<sequence>MIIDRDGALFGCTPGLPDEAFESDGLITKRVVRASALAHLRPLPGQLLWDIGTGAGSIAVEWCRAADGARAIGVERRADRASRALANAERLTPQGAFHLVEGLAGDVLAELPSPDAVFVGGGATMPVLELAMSALHAGGRLVVHGITVEAELLCIAAHERWKGHLSRIQVENAEPLGSLLGWTPYRTVIQWAVEKA</sequence>
<dbReference type="KEGG" id="tfa:BW733_01310"/>
<proteinExistence type="predicted"/>
<evidence type="ECO:0000313" key="6">
    <source>
        <dbReference type="EMBL" id="AQP49669.1"/>
    </source>
</evidence>
<keyword evidence="5" id="KW-0949">S-adenosyl-L-methionine</keyword>
<evidence type="ECO:0000256" key="3">
    <source>
        <dbReference type="ARBA" id="ARBA00022603"/>
    </source>
</evidence>
<accession>A0A1Q2CU81</accession>
<dbReference type="PANTHER" id="PTHR43182:SF1">
    <property type="entry name" value="COBALT-PRECORRIN-7 C(5)-METHYLTRANSFERASE"/>
    <property type="match status" value="1"/>
</dbReference>
<dbReference type="GO" id="GO:0009236">
    <property type="term" value="P:cobalamin biosynthetic process"/>
    <property type="evidence" value="ECO:0007669"/>
    <property type="project" value="UniProtKB-UniPathway"/>
</dbReference>
<evidence type="ECO:0000256" key="2">
    <source>
        <dbReference type="ARBA" id="ARBA00022573"/>
    </source>
</evidence>
<organism evidence="6 7">
    <name type="scientific">Tessaracoccus flavescens</name>
    <dbReference type="NCBI Taxonomy" id="399497"/>
    <lineage>
        <taxon>Bacteria</taxon>
        <taxon>Bacillati</taxon>
        <taxon>Actinomycetota</taxon>
        <taxon>Actinomycetes</taxon>
        <taxon>Propionibacteriales</taxon>
        <taxon>Propionibacteriaceae</taxon>
        <taxon>Tessaracoccus</taxon>
    </lineage>
</organism>
<gene>
    <name evidence="6" type="ORF">BW733_01310</name>
</gene>
<reference evidence="6 7" key="1">
    <citation type="journal article" date="2008" name="Int. J. Syst. Evol. Microbiol.">
        <title>Tessaracoccus flavescens sp. nov., isolated from marine sediment.</title>
        <authorList>
            <person name="Lee D.W."/>
            <person name="Lee S.D."/>
        </authorList>
    </citation>
    <scope>NUCLEOTIDE SEQUENCE [LARGE SCALE GENOMIC DNA]</scope>
    <source>
        <strain evidence="6 7">SST-39T</strain>
    </source>
</reference>
<keyword evidence="7" id="KW-1185">Reference proteome</keyword>
<dbReference type="OrthoDB" id="9787825at2"/>
<dbReference type="AlphaFoldDB" id="A0A1Q2CU81"/>
<comment type="pathway">
    <text evidence="1">Cofactor biosynthesis; adenosylcobalamin biosynthesis.</text>
</comment>
<dbReference type="SUPFAM" id="SSF53335">
    <property type="entry name" value="S-adenosyl-L-methionine-dependent methyltransferases"/>
    <property type="match status" value="1"/>
</dbReference>
<dbReference type="InterPro" id="IPR050714">
    <property type="entry name" value="Cobalamin_biosynth_MTase"/>
</dbReference>
<dbReference type="GO" id="GO:0008276">
    <property type="term" value="F:protein methyltransferase activity"/>
    <property type="evidence" value="ECO:0007669"/>
    <property type="project" value="InterPro"/>
</dbReference>
<dbReference type="NCBIfam" id="TIGR02469">
    <property type="entry name" value="CbiT"/>
    <property type="match status" value="1"/>
</dbReference>
<dbReference type="RefSeq" id="WP_077347190.1">
    <property type="nucleotide sequence ID" value="NZ_CP019607.1"/>
</dbReference>
<keyword evidence="4 6" id="KW-0808">Transferase</keyword>
<evidence type="ECO:0000256" key="4">
    <source>
        <dbReference type="ARBA" id="ARBA00022679"/>
    </source>
</evidence>
<dbReference type="PANTHER" id="PTHR43182">
    <property type="entry name" value="COBALT-PRECORRIN-6B C(15)-METHYLTRANSFERASE (DECARBOXYLATING)"/>
    <property type="match status" value="1"/>
</dbReference>
<evidence type="ECO:0000256" key="5">
    <source>
        <dbReference type="ARBA" id="ARBA00022691"/>
    </source>
</evidence>
<dbReference type="InterPro" id="IPR014008">
    <property type="entry name" value="Cbl_synth_MTase_CbiT"/>
</dbReference>